<dbReference type="CTD" id="6750820"/>
<dbReference type="InterPro" id="IPR017452">
    <property type="entry name" value="GPCR_Rhodpsn_7TM"/>
</dbReference>
<dbReference type="Pfam" id="PF00001">
    <property type="entry name" value="7tm_1"/>
    <property type="match status" value="1"/>
</dbReference>
<evidence type="ECO:0000256" key="1">
    <source>
        <dbReference type="ARBA" id="ARBA00004651"/>
    </source>
</evidence>
<dbReference type="OrthoDB" id="676979at2759"/>
<evidence type="ECO:0000256" key="5">
    <source>
        <dbReference type="ARBA" id="ARBA00022737"/>
    </source>
</evidence>
<evidence type="ECO:0000313" key="14">
    <source>
        <dbReference type="Proteomes" id="UP000009022"/>
    </source>
</evidence>
<dbReference type="GO" id="GO:0005886">
    <property type="term" value="C:plasma membrane"/>
    <property type="evidence" value="ECO:0000318"/>
    <property type="project" value="GO_Central"/>
</dbReference>
<dbReference type="SUPFAM" id="SSF52058">
    <property type="entry name" value="L domain-like"/>
    <property type="match status" value="2"/>
</dbReference>
<feature type="transmembrane region" description="Helical" evidence="11">
    <location>
        <begin position="817"/>
        <end position="840"/>
    </location>
</feature>
<dbReference type="GeneID" id="6750820"/>
<dbReference type="GO" id="GO:0007189">
    <property type="term" value="P:adenylate cyclase-activating G protein-coupled receptor signaling pathway"/>
    <property type="evidence" value="ECO:0000318"/>
    <property type="project" value="GO_Central"/>
</dbReference>
<dbReference type="FunFam" id="1.20.1070.10:FF:000263">
    <property type="entry name" value="G-protein coupled receptor GRL101-like protein"/>
    <property type="match status" value="1"/>
</dbReference>
<evidence type="ECO:0000256" key="4">
    <source>
        <dbReference type="ARBA" id="ARBA00022692"/>
    </source>
</evidence>
<feature type="transmembrane region" description="Helical" evidence="11">
    <location>
        <begin position="596"/>
        <end position="617"/>
    </location>
</feature>
<dbReference type="Gene3D" id="3.80.10.10">
    <property type="entry name" value="Ribonuclease Inhibitor"/>
    <property type="match status" value="3"/>
</dbReference>
<keyword evidence="3" id="KW-0433">Leucine-rich repeat</keyword>
<dbReference type="SMART" id="SM00365">
    <property type="entry name" value="LRR_SD22"/>
    <property type="match status" value="9"/>
</dbReference>
<evidence type="ECO:0000256" key="9">
    <source>
        <dbReference type="ARBA" id="ARBA00023170"/>
    </source>
</evidence>
<feature type="transmembrane region" description="Helical" evidence="11">
    <location>
        <begin position="673"/>
        <end position="701"/>
    </location>
</feature>
<dbReference type="AlphaFoldDB" id="B3RQ69"/>
<dbReference type="InterPro" id="IPR000276">
    <property type="entry name" value="GPCR_Rhodpsn"/>
</dbReference>
<evidence type="ECO:0000256" key="2">
    <source>
        <dbReference type="ARBA" id="ARBA00022475"/>
    </source>
</evidence>
<protein>
    <recommendedName>
        <fullName evidence="12">G-protein coupled receptors family 1 profile domain-containing protein</fullName>
    </recommendedName>
</protein>
<dbReference type="GO" id="GO:0008528">
    <property type="term" value="F:G protein-coupled peptide receptor activity"/>
    <property type="evidence" value="ECO:0000318"/>
    <property type="project" value="GO_Central"/>
</dbReference>
<dbReference type="CDD" id="cd14980">
    <property type="entry name" value="7tmA_Glycoprotein_LRR_R-like"/>
    <property type="match status" value="1"/>
</dbReference>
<keyword evidence="4 11" id="KW-0812">Transmembrane</keyword>
<dbReference type="FunFam" id="3.80.10.10:FF:002510">
    <property type="entry name" value="Uncharacterized protein"/>
    <property type="match status" value="1"/>
</dbReference>
<dbReference type="STRING" id="10228.B3RQ69"/>
<keyword evidence="14" id="KW-1185">Reference proteome</keyword>
<dbReference type="HOGENOM" id="CLU_313601_0_0_1"/>
<evidence type="ECO:0000259" key="12">
    <source>
        <dbReference type="PROSITE" id="PS50262"/>
    </source>
</evidence>
<reference evidence="13 14" key="1">
    <citation type="journal article" date="2008" name="Nature">
        <title>The Trichoplax genome and the nature of placozoans.</title>
        <authorList>
            <person name="Srivastava M."/>
            <person name="Begovic E."/>
            <person name="Chapman J."/>
            <person name="Putnam N.H."/>
            <person name="Hellsten U."/>
            <person name="Kawashima T."/>
            <person name="Kuo A."/>
            <person name="Mitros T."/>
            <person name="Salamov A."/>
            <person name="Carpenter M.L."/>
            <person name="Signorovitch A.Y."/>
            <person name="Moreno M.A."/>
            <person name="Kamm K."/>
            <person name="Grimwood J."/>
            <person name="Schmutz J."/>
            <person name="Shapiro H."/>
            <person name="Grigoriev I.V."/>
            <person name="Buss L.W."/>
            <person name="Schierwater B."/>
            <person name="Dellaporta S.L."/>
            <person name="Rokhsar D.S."/>
        </authorList>
    </citation>
    <scope>NUCLEOTIDE SEQUENCE [LARGE SCALE GENOMIC DNA]</scope>
    <source>
        <strain evidence="13 14">Grell-BS-1999</strain>
    </source>
</reference>
<dbReference type="PROSITE" id="PS50262">
    <property type="entry name" value="G_PROTEIN_RECEP_F1_2"/>
    <property type="match status" value="1"/>
</dbReference>
<keyword evidence="6 11" id="KW-1133">Transmembrane helix</keyword>
<dbReference type="Proteomes" id="UP000009022">
    <property type="component" value="Unassembled WGS sequence"/>
</dbReference>
<dbReference type="SMART" id="SM00369">
    <property type="entry name" value="LRR_TYP"/>
    <property type="match status" value="14"/>
</dbReference>
<keyword evidence="2" id="KW-1003">Cell membrane</keyword>
<feature type="transmembrane region" description="Helical" evidence="11">
    <location>
        <begin position="629"/>
        <end position="653"/>
    </location>
</feature>
<dbReference type="InterPro" id="IPR032675">
    <property type="entry name" value="LRR_dom_sf"/>
</dbReference>
<evidence type="ECO:0000256" key="3">
    <source>
        <dbReference type="ARBA" id="ARBA00022614"/>
    </source>
</evidence>
<dbReference type="KEGG" id="tad:TRIADDRAFT_53796"/>
<proteinExistence type="predicted"/>
<dbReference type="GO" id="GO:0009755">
    <property type="term" value="P:hormone-mediated signaling pathway"/>
    <property type="evidence" value="ECO:0000318"/>
    <property type="project" value="GO_Central"/>
</dbReference>
<comment type="subcellular location">
    <subcellularLocation>
        <location evidence="1">Cell membrane</location>
        <topology evidence="1">Multi-pass membrane protein</topology>
    </subcellularLocation>
</comment>
<name>B3RQ69_TRIAD</name>
<dbReference type="Gene3D" id="1.20.1070.10">
    <property type="entry name" value="Rhodopsin 7-helix transmembrane proteins"/>
    <property type="match status" value="1"/>
</dbReference>
<dbReference type="InParanoid" id="B3RQ69"/>
<keyword evidence="7" id="KW-0297">G-protein coupled receptor</keyword>
<feature type="transmembrane region" description="Helical" evidence="11">
    <location>
        <begin position="846"/>
        <end position="868"/>
    </location>
</feature>
<sequence length="952" mass="108650">MTSIKVFDILISVDSMFAFRIMVYTSLNKLLNGTFSNLPKLKDLNLHMNNIEKVEEGVFAGSNNIKTIYLNSNSIRVIPKLLFENLSILREIKLSSNQITKLSSYGLSTLVSVVSLNLDHNLIHLIEACAFNRLKKLRILNLANNLLSNISSASMKGLSHLKTLWLDENRFSSLKFADEIKLLNLTHLYLRNNQILLSKHILLKGLPQLETLDLSHNMLEVIPYFETKDYVQVLNLSYNAIYDLSATDSSKSITFEAIYLSRNRLSNLEETCFISLLQLEKLSLDNNFIAKVNKDCIRNLTSLTELDFSWNMIKYIEEEALIGLDKLQILYLRDNQIEHLREDVFSNLISIKEIYLDGNKMDSLIDVTFTRLARLTILFLQHNNISFISKRCFTFLALISEILDIGFNDFANNIPDLMDKLLHTDLRVTRLGISGNGLKTLWNSFNIGLVRKEIGLGLSGLQLKRLPSPNLRHLEGYIAVLTLNNNFIKEFDVEDFFSGSDSNLLELNISDNSITNFCDNAWQKFAPKLRNVSLKANPLLTISEKSLYGPQQLSTVFTSRDYFCCLVPAKVTACEPIIVESLTSCQNLLSHLSLRLYIWIIGGLAFIGNLLVLRLHWIKRHSSRSKGTSQLLIINLAVSDFLMSIYLLIIAISDQIHVNNYGVRAESWLRSPICALAFFLGSLSSIMSVISILLISVDLYFRCTNPFNYQNRNCRSEKFKVTVIILWLICIIFVAIPAVTSTNAAGNDRIYKYSSICMPSNVEDAFYRSWITIATVCMVCIWLTTCILYALVLLKVHQSSQSVHKSAQLDRKLARKLFLILFTDLISWLPYYILIFKVILTGRIDIFTLKFVIILTLPMNSALNPYLYSFTCPTSPGRALLSIRKSFSGRLRDYYSDPLRQVNHYFFKCNDNNDPQNNLEGPDVNITLNNTECLQTVDREEVVKRTLRESNV</sequence>
<dbReference type="RefSeq" id="XP_002109605.1">
    <property type="nucleotide sequence ID" value="XM_002109569.1"/>
</dbReference>
<keyword evidence="10" id="KW-0807">Transducer</keyword>
<feature type="transmembrane region" description="Helical" evidence="11">
    <location>
        <begin position="721"/>
        <end position="739"/>
    </location>
</feature>
<dbReference type="InterPro" id="IPR003591">
    <property type="entry name" value="Leu-rich_rpt_typical-subtyp"/>
</dbReference>
<evidence type="ECO:0000313" key="13">
    <source>
        <dbReference type="EMBL" id="EDV27771.1"/>
    </source>
</evidence>
<dbReference type="EMBL" id="DS985242">
    <property type="protein sequence ID" value="EDV27771.1"/>
    <property type="molecule type" value="Genomic_DNA"/>
</dbReference>
<dbReference type="FunCoup" id="B3RQ69">
    <property type="interactions" value="289"/>
</dbReference>
<evidence type="ECO:0000256" key="7">
    <source>
        <dbReference type="ARBA" id="ARBA00023040"/>
    </source>
</evidence>
<dbReference type="InterPro" id="IPR001611">
    <property type="entry name" value="Leu-rich_rpt"/>
</dbReference>
<dbReference type="Pfam" id="PF13855">
    <property type="entry name" value="LRR_8"/>
    <property type="match status" value="3"/>
</dbReference>
<feature type="domain" description="G-protein coupled receptors family 1 profile" evidence="12">
    <location>
        <begin position="608"/>
        <end position="868"/>
    </location>
</feature>
<dbReference type="SUPFAM" id="SSF52075">
    <property type="entry name" value="Outer arm dynein light chain 1"/>
    <property type="match status" value="1"/>
</dbReference>
<feature type="transmembrane region" description="Helical" evidence="11">
    <location>
        <begin position="770"/>
        <end position="796"/>
    </location>
</feature>
<dbReference type="eggNOG" id="KOG2087">
    <property type="taxonomic scope" value="Eukaryota"/>
</dbReference>
<evidence type="ECO:0000256" key="8">
    <source>
        <dbReference type="ARBA" id="ARBA00023136"/>
    </source>
</evidence>
<dbReference type="PANTHER" id="PTHR24372:SF77">
    <property type="entry name" value="G-PROTEIN COUPLED RECEPTORS FAMILY 1 PROFILE DOMAIN-CONTAINING PROTEIN"/>
    <property type="match status" value="1"/>
</dbReference>
<dbReference type="PROSITE" id="PS51450">
    <property type="entry name" value="LRR"/>
    <property type="match status" value="3"/>
</dbReference>
<dbReference type="PANTHER" id="PTHR24372">
    <property type="entry name" value="GLYCOPROTEIN HORMONE RECEPTOR"/>
    <property type="match status" value="1"/>
</dbReference>
<evidence type="ECO:0000256" key="10">
    <source>
        <dbReference type="ARBA" id="ARBA00023224"/>
    </source>
</evidence>
<dbReference type="eggNOG" id="KOG0619">
    <property type="taxonomic scope" value="Eukaryota"/>
</dbReference>
<dbReference type="SMART" id="SM00364">
    <property type="entry name" value="LRR_BAC"/>
    <property type="match status" value="5"/>
</dbReference>
<keyword evidence="9" id="KW-0675">Receptor</keyword>
<organism evidence="13 14">
    <name type="scientific">Trichoplax adhaerens</name>
    <name type="common">Trichoplax reptans</name>
    <dbReference type="NCBI Taxonomy" id="10228"/>
    <lineage>
        <taxon>Eukaryota</taxon>
        <taxon>Metazoa</taxon>
        <taxon>Placozoa</taxon>
        <taxon>Uniplacotomia</taxon>
        <taxon>Trichoplacea</taxon>
        <taxon>Trichoplacidae</taxon>
        <taxon>Trichoplax</taxon>
    </lineage>
</organism>
<keyword evidence="5" id="KW-0677">Repeat</keyword>
<dbReference type="SUPFAM" id="SSF81321">
    <property type="entry name" value="Family A G protein-coupled receptor-like"/>
    <property type="match status" value="1"/>
</dbReference>
<dbReference type="PhylomeDB" id="B3RQ69"/>
<gene>
    <name evidence="13" type="ORF">TRIADDRAFT_53796</name>
</gene>
<evidence type="ECO:0000256" key="11">
    <source>
        <dbReference type="SAM" id="Phobius"/>
    </source>
</evidence>
<dbReference type="PRINTS" id="PR00237">
    <property type="entry name" value="GPCRRHODOPSN"/>
</dbReference>
<keyword evidence="8 11" id="KW-0472">Membrane</keyword>
<evidence type="ECO:0000256" key="6">
    <source>
        <dbReference type="ARBA" id="ARBA00022989"/>
    </source>
</evidence>
<accession>B3RQ69</accession>